<name>A0A9P6B123_9AGAM</name>
<dbReference type="GO" id="GO:0005829">
    <property type="term" value="C:cytosol"/>
    <property type="evidence" value="ECO:0007669"/>
    <property type="project" value="TreeGrafter"/>
</dbReference>
<dbReference type="PROSITE" id="PS50250">
    <property type="entry name" value="PCI"/>
    <property type="match status" value="1"/>
</dbReference>
<dbReference type="GO" id="GO:0005634">
    <property type="term" value="C:nucleus"/>
    <property type="evidence" value="ECO:0007669"/>
    <property type="project" value="TreeGrafter"/>
</dbReference>
<feature type="domain" description="PCI" evidence="3">
    <location>
        <begin position="180"/>
        <end position="348"/>
    </location>
</feature>
<dbReference type="SUPFAM" id="SSF46785">
    <property type="entry name" value="Winged helix' DNA-binding domain"/>
    <property type="match status" value="1"/>
</dbReference>
<evidence type="ECO:0000256" key="2">
    <source>
        <dbReference type="ARBA" id="ARBA00022942"/>
    </source>
</evidence>
<dbReference type="InterPro" id="IPR054179">
    <property type="entry name" value="PSD13_N"/>
</dbReference>
<dbReference type="PANTHER" id="PTHR10539">
    <property type="entry name" value="26S PROTEASOME NON-ATPASE REGULATORY SUBUNIT 13"/>
    <property type="match status" value="1"/>
</dbReference>
<dbReference type="Proteomes" id="UP000886523">
    <property type="component" value="Unassembled WGS sequence"/>
</dbReference>
<gene>
    <name evidence="4" type="ORF">BS47DRAFT_1343163</name>
</gene>
<keyword evidence="2" id="KW-0647">Proteasome</keyword>
<dbReference type="InterPro" id="IPR036390">
    <property type="entry name" value="WH_DNA-bd_sf"/>
</dbReference>
<comment type="caution">
    <text evidence="4">The sequence shown here is derived from an EMBL/GenBank/DDBJ whole genome shotgun (WGS) entry which is preliminary data.</text>
</comment>
<organism evidence="4 5">
    <name type="scientific">Hydnum rufescens UP504</name>
    <dbReference type="NCBI Taxonomy" id="1448309"/>
    <lineage>
        <taxon>Eukaryota</taxon>
        <taxon>Fungi</taxon>
        <taxon>Dikarya</taxon>
        <taxon>Basidiomycota</taxon>
        <taxon>Agaricomycotina</taxon>
        <taxon>Agaricomycetes</taxon>
        <taxon>Cantharellales</taxon>
        <taxon>Hydnaceae</taxon>
        <taxon>Hydnum</taxon>
    </lineage>
</organism>
<reference evidence="4" key="1">
    <citation type="journal article" date="2020" name="Nat. Commun.">
        <title>Large-scale genome sequencing of mycorrhizal fungi provides insights into the early evolution of symbiotic traits.</title>
        <authorList>
            <person name="Miyauchi S."/>
            <person name="Kiss E."/>
            <person name="Kuo A."/>
            <person name="Drula E."/>
            <person name="Kohler A."/>
            <person name="Sanchez-Garcia M."/>
            <person name="Morin E."/>
            <person name="Andreopoulos B."/>
            <person name="Barry K.W."/>
            <person name="Bonito G."/>
            <person name="Buee M."/>
            <person name="Carver A."/>
            <person name="Chen C."/>
            <person name="Cichocki N."/>
            <person name="Clum A."/>
            <person name="Culley D."/>
            <person name="Crous P.W."/>
            <person name="Fauchery L."/>
            <person name="Girlanda M."/>
            <person name="Hayes R.D."/>
            <person name="Keri Z."/>
            <person name="LaButti K."/>
            <person name="Lipzen A."/>
            <person name="Lombard V."/>
            <person name="Magnuson J."/>
            <person name="Maillard F."/>
            <person name="Murat C."/>
            <person name="Nolan M."/>
            <person name="Ohm R.A."/>
            <person name="Pangilinan J."/>
            <person name="Pereira M.F."/>
            <person name="Perotto S."/>
            <person name="Peter M."/>
            <person name="Pfister S."/>
            <person name="Riley R."/>
            <person name="Sitrit Y."/>
            <person name="Stielow J.B."/>
            <person name="Szollosi G."/>
            <person name="Zifcakova L."/>
            <person name="Stursova M."/>
            <person name="Spatafora J.W."/>
            <person name="Tedersoo L."/>
            <person name="Vaario L.M."/>
            <person name="Yamada A."/>
            <person name="Yan M."/>
            <person name="Wang P."/>
            <person name="Xu J."/>
            <person name="Bruns T."/>
            <person name="Baldrian P."/>
            <person name="Vilgalys R."/>
            <person name="Dunand C."/>
            <person name="Henrissat B."/>
            <person name="Grigoriev I.V."/>
            <person name="Hibbett D."/>
            <person name="Nagy L.G."/>
            <person name="Martin F.M."/>
        </authorList>
    </citation>
    <scope>NUCLEOTIDE SEQUENCE</scope>
    <source>
        <strain evidence="4">UP504</strain>
    </source>
</reference>
<dbReference type="Pfam" id="PF22037">
    <property type="entry name" value="PSD13_N"/>
    <property type="match status" value="1"/>
</dbReference>
<accession>A0A9P6B123</accession>
<evidence type="ECO:0000256" key="1">
    <source>
        <dbReference type="ARBA" id="ARBA00006207"/>
    </source>
</evidence>
<dbReference type="EMBL" id="MU128961">
    <property type="protein sequence ID" value="KAF9514396.1"/>
    <property type="molecule type" value="Genomic_DNA"/>
</dbReference>
<dbReference type="InterPro" id="IPR000717">
    <property type="entry name" value="PCI_dom"/>
</dbReference>
<proteinExistence type="inferred from homology"/>
<keyword evidence="5" id="KW-1185">Reference proteome</keyword>
<dbReference type="InterPro" id="IPR035298">
    <property type="entry name" value="PSMD13"/>
</dbReference>
<dbReference type="SMART" id="SM00088">
    <property type="entry name" value="PINT"/>
    <property type="match status" value="1"/>
</dbReference>
<dbReference type="GO" id="GO:0005198">
    <property type="term" value="F:structural molecule activity"/>
    <property type="evidence" value="ECO:0007669"/>
    <property type="project" value="TreeGrafter"/>
</dbReference>
<dbReference type="AlphaFoldDB" id="A0A9P6B123"/>
<evidence type="ECO:0000313" key="5">
    <source>
        <dbReference type="Proteomes" id="UP000886523"/>
    </source>
</evidence>
<evidence type="ECO:0000259" key="3">
    <source>
        <dbReference type="PROSITE" id="PS50250"/>
    </source>
</evidence>
<sequence length="386" mass="44056">MTSMSLDRVDTAAYLATVASMAPPELQGYFEKFRRQYDRKLWHQLTLTLEDFLSHPLSPPYHVDLFNNFVREFESKLNQLKLVEIGVRSSKQIDEPNEILTFLISLLSRLSKTDAPEAYVLLLSSLAHAKLLFGDTEGTRVDMEESAKILDELDGVEPSVHAAYYGVAADYYKAKADYVPYYKNSLLYLACVDPVADLSPEERLVRAHDLGVSALLGETIYNFGELLIHPILESLDNSPHEWLKELLFTFNEGNIGKFESLGPQFPREPILQENYPFLRQKICLMALIEAVFKRSANNRTMSFQTIAEETRLPRDEVEHLVMKALSLKLIRGSLDQVDEKAHIDWVQPRVLSRLQIGALADRLTDWINRLDNVDSFVKSNTQLFTA</sequence>
<dbReference type="GO" id="GO:0006511">
    <property type="term" value="P:ubiquitin-dependent protein catabolic process"/>
    <property type="evidence" value="ECO:0007669"/>
    <property type="project" value="TreeGrafter"/>
</dbReference>
<evidence type="ECO:0000313" key="4">
    <source>
        <dbReference type="EMBL" id="KAF9514396.1"/>
    </source>
</evidence>
<comment type="similarity">
    <text evidence="1">Belongs to the proteasome subunit S11 family.</text>
</comment>
<protein>
    <recommendedName>
        <fullName evidence="3">PCI domain-containing protein</fullName>
    </recommendedName>
</protein>
<dbReference type="PANTHER" id="PTHR10539:SF0">
    <property type="entry name" value="26S PROTEASOME NON-ATPASE REGULATORY SUBUNIT 13"/>
    <property type="match status" value="1"/>
</dbReference>
<dbReference type="Pfam" id="PF01399">
    <property type="entry name" value="PCI"/>
    <property type="match status" value="1"/>
</dbReference>
<dbReference type="OrthoDB" id="1093at2759"/>
<dbReference type="GO" id="GO:0008541">
    <property type="term" value="C:proteasome regulatory particle, lid subcomplex"/>
    <property type="evidence" value="ECO:0007669"/>
    <property type="project" value="TreeGrafter"/>
</dbReference>